<dbReference type="KEGG" id="dpx:DAPPUDRAFT_331414"/>
<evidence type="ECO:0000256" key="2">
    <source>
        <dbReference type="SAM" id="MobiDB-lite"/>
    </source>
</evidence>
<dbReference type="GO" id="GO:0006281">
    <property type="term" value="P:DNA repair"/>
    <property type="evidence" value="ECO:0007669"/>
    <property type="project" value="UniProtKB-ARBA"/>
</dbReference>
<dbReference type="Proteomes" id="UP000000305">
    <property type="component" value="Unassembled WGS sequence"/>
</dbReference>
<gene>
    <name evidence="4" type="ORF">DAPPUDRAFT_331414</name>
</gene>
<dbReference type="PhylomeDB" id="E9HMF1"/>
<feature type="coiled-coil region" evidence="1">
    <location>
        <begin position="169"/>
        <end position="196"/>
    </location>
</feature>
<dbReference type="InterPro" id="IPR012337">
    <property type="entry name" value="RNaseH-like_sf"/>
</dbReference>
<dbReference type="InterPro" id="IPR011335">
    <property type="entry name" value="Restrct_endonuc-II-like"/>
</dbReference>
<feature type="domain" description="YqaJ viral recombinase" evidence="3">
    <location>
        <begin position="635"/>
        <end position="793"/>
    </location>
</feature>
<dbReference type="Pfam" id="PF09588">
    <property type="entry name" value="YqaJ"/>
    <property type="match status" value="1"/>
</dbReference>
<sequence>MTSPLNLESGVVDRALEYHTKDRGFAPIEERFFLFFLLKFKYFEDGCITVHYVSADKTLEEAVIELIPFPPPHTGHAIGKLVKETFQKWKLKVPIIVTDNGSNMVKAFKLVRSNHMEEIIESVVNESNKESEDDSLYSDDDQKRRDANTDPDFDDCSNISVELFNEDSQDTLQINMENEEVEYQKFENQLTDSLRTFTIQTSSSSSAEDLEELSKKPCISHMLQLVMAIFDKFKSNSLSNSLSNSTGSVPAFVKVISSAKKLVSKFNTSSKATPMLIEKCNKKLIGDCSTRWSSNYLVFERLTEVRKFVNEFCEELGWDGLSNSDWAMLKSIVDLLAPFALYTQLIVMCDEELVENAVIELFDLSNYSDSLPTEAKERYLSKLADIGCDCPYTISNTFWSSGRDIDNVIPPVERGDLWNYLVYGKSLYTDSEMKNHKSLHHSMSFSQAPLRPWVAFNQAGSVITGHCDCIGGLSECCSHVGAVLFAAELINAQKRELSVTEKPMQWMKKTSTPNMIENVCQLKNTQKNKSKKSRVDTSPLSTDAFKVMMDEFMDFGIESSLLTVLPDYSKNFIPLQLKIALPSPLSKIFSSQLRGKPLSVLLKESEDLFSKYSVSNQQAEAIEILTRAQSKSELWNAFRIGRITASVVKSVITTSIANPSKSVLLKICYPNINSVNTPATKWGKDNEKKALKVWVKKLKSESLHTAFSIDDAGLTIYQSHPFLAASPDAIFNCPCHGRAVVEVKCPFKHANEKILTAARKDKDFCLYVTESEELALKKNHSYYSQIQFQMMVCQVDACFFIVYTKVDLVFLTVNCDKNFQRKLIPHCKDFAKTVILPELIGKFYTETRYVKKVNVANDQQLPPTSIDIPNEEQSVNNDPNRNLLVNLNTNISSVDSSNVISSNHIGEKNPLPFLIQSSSCSTFYGPCSCNVHRANETMVGKKDFEKIGHVMIVSSKERKLL</sequence>
<dbReference type="HOGENOM" id="CLU_307622_0_0_1"/>
<dbReference type="PANTHER" id="PTHR46609">
    <property type="entry name" value="EXONUCLEASE, PHAGE-TYPE/RECB, C-TERMINAL DOMAIN-CONTAINING PROTEIN"/>
    <property type="match status" value="1"/>
</dbReference>
<evidence type="ECO:0000259" key="3">
    <source>
        <dbReference type="Pfam" id="PF09588"/>
    </source>
</evidence>
<evidence type="ECO:0000313" key="5">
    <source>
        <dbReference type="Proteomes" id="UP000000305"/>
    </source>
</evidence>
<dbReference type="SUPFAM" id="SSF52980">
    <property type="entry name" value="Restriction endonuclease-like"/>
    <property type="match status" value="1"/>
</dbReference>
<dbReference type="SUPFAM" id="SSF53098">
    <property type="entry name" value="Ribonuclease H-like"/>
    <property type="match status" value="1"/>
</dbReference>
<dbReference type="EMBL" id="GL732686">
    <property type="protein sequence ID" value="EFX67063.1"/>
    <property type="molecule type" value="Genomic_DNA"/>
</dbReference>
<reference evidence="4 5" key="1">
    <citation type="journal article" date="2011" name="Science">
        <title>The ecoresponsive genome of Daphnia pulex.</title>
        <authorList>
            <person name="Colbourne J.K."/>
            <person name="Pfrender M.E."/>
            <person name="Gilbert D."/>
            <person name="Thomas W.K."/>
            <person name="Tucker A."/>
            <person name="Oakley T.H."/>
            <person name="Tokishita S."/>
            <person name="Aerts A."/>
            <person name="Arnold G.J."/>
            <person name="Basu M.K."/>
            <person name="Bauer D.J."/>
            <person name="Caceres C.E."/>
            <person name="Carmel L."/>
            <person name="Casola C."/>
            <person name="Choi J.H."/>
            <person name="Detter J.C."/>
            <person name="Dong Q."/>
            <person name="Dusheyko S."/>
            <person name="Eads B.D."/>
            <person name="Frohlich T."/>
            <person name="Geiler-Samerotte K.A."/>
            <person name="Gerlach D."/>
            <person name="Hatcher P."/>
            <person name="Jogdeo S."/>
            <person name="Krijgsveld J."/>
            <person name="Kriventseva E.V."/>
            <person name="Kultz D."/>
            <person name="Laforsch C."/>
            <person name="Lindquist E."/>
            <person name="Lopez J."/>
            <person name="Manak J.R."/>
            <person name="Muller J."/>
            <person name="Pangilinan J."/>
            <person name="Patwardhan R.P."/>
            <person name="Pitluck S."/>
            <person name="Pritham E.J."/>
            <person name="Rechtsteiner A."/>
            <person name="Rho M."/>
            <person name="Rogozin I.B."/>
            <person name="Sakarya O."/>
            <person name="Salamov A."/>
            <person name="Schaack S."/>
            <person name="Shapiro H."/>
            <person name="Shiga Y."/>
            <person name="Skalitzky C."/>
            <person name="Smith Z."/>
            <person name="Souvorov A."/>
            <person name="Sung W."/>
            <person name="Tang Z."/>
            <person name="Tsuchiya D."/>
            <person name="Tu H."/>
            <person name="Vos H."/>
            <person name="Wang M."/>
            <person name="Wolf Y.I."/>
            <person name="Yamagata H."/>
            <person name="Yamada T."/>
            <person name="Ye Y."/>
            <person name="Shaw J.R."/>
            <person name="Andrews J."/>
            <person name="Crease T.J."/>
            <person name="Tang H."/>
            <person name="Lucas S.M."/>
            <person name="Robertson H.M."/>
            <person name="Bork P."/>
            <person name="Koonin E.V."/>
            <person name="Zdobnov E.M."/>
            <person name="Grigoriev I.V."/>
            <person name="Lynch M."/>
            <person name="Boore J.L."/>
        </authorList>
    </citation>
    <scope>NUCLEOTIDE SEQUENCE [LARGE SCALE GENOMIC DNA]</scope>
</reference>
<dbReference type="eggNOG" id="ENOG502S0S7">
    <property type="taxonomic scope" value="Eukaryota"/>
</dbReference>
<dbReference type="PANTHER" id="PTHR46609:SF8">
    <property type="entry name" value="YQAJ VIRAL RECOMBINASE DOMAIN-CONTAINING PROTEIN"/>
    <property type="match status" value="1"/>
</dbReference>
<organism evidence="4 5">
    <name type="scientific">Daphnia pulex</name>
    <name type="common">Water flea</name>
    <dbReference type="NCBI Taxonomy" id="6669"/>
    <lineage>
        <taxon>Eukaryota</taxon>
        <taxon>Metazoa</taxon>
        <taxon>Ecdysozoa</taxon>
        <taxon>Arthropoda</taxon>
        <taxon>Crustacea</taxon>
        <taxon>Branchiopoda</taxon>
        <taxon>Diplostraca</taxon>
        <taxon>Cladocera</taxon>
        <taxon>Anomopoda</taxon>
        <taxon>Daphniidae</taxon>
        <taxon>Daphnia</taxon>
    </lineage>
</organism>
<evidence type="ECO:0000256" key="1">
    <source>
        <dbReference type="SAM" id="Coils"/>
    </source>
</evidence>
<dbReference type="CDD" id="cd22343">
    <property type="entry name" value="PDDEXK_lambda_exonuclease-like"/>
    <property type="match status" value="1"/>
</dbReference>
<dbReference type="InParanoid" id="E9HMF1"/>
<dbReference type="InterPro" id="IPR051703">
    <property type="entry name" value="NF-kappa-B_Signaling_Reg"/>
</dbReference>
<feature type="region of interest" description="Disordered" evidence="2">
    <location>
        <begin position="124"/>
        <end position="155"/>
    </location>
</feature>
<keyword evidence="5" id="KW-1185">Reference proteome</keyword>
<keyword evidence="1" id="KW-0175">Coiled coil</keyword>
<dbReference type="AlphaFoldDB" id="E9HMF1"/>
<proteinExistence type="predicted"/>
<dbReference type="OrthoDB" id="6356979at2759"/>
<accession>E9HMF1</accession>
<dbReference type="Gene3D" id="3.90.320.10">
    <property type="match status" value="1"/>
</dbReference>
<dbReference type="InterPro" id="IPR011604">
    <property type="entry name" value="PDDEXK-like_dom_sf"/>
</dbReference>
<protein>
    <recommendedName>
        <fullName evidence="3">YqaJ viral recombinase domain-containing protein</fullName>
    </recommendedName>
</protein>
<evidence type="ECO:0000313" key="4">
    <source>
        <dbReference type="EMBL" id="EFX67063.1"/>
    </source>
</evidence>
<name>E9HMF1_DAPPU</name>
<dbReference type="InterPro" id="IPR019080">
    <property type="entry name" value="YqaJ_viral_recombinase"/>
</dbReference>